<keyword evidence="1" id="KW-0812">Transmembrane</keyword>
<proteinExistence type="predicted"/>
<dbReference type="EMBL" id="JBHMDO010000022">
    <property type="protein sequence ID" value="MFB9326683.1"/>
    <property type="molecule type" value="Genomic_DNA"/>
</dbReference>
<feature type="transmembrane region" description="Helical" evidence="1">
    <location>
        <begin position="229"/>
        <end position="251"/>
    </location>
</feature>
<evidence type="ECO:0000256" key="1">
    <source>
        <dbReference type="SAM" id="Phobius"/>
    </source>
</evidence>
<reference evidence="2 3" key="1">
    <citation type="submission" date="2024-09" db="EMBL/GenBank/DDBJ databases">
        <authorList>
            <person name="Sun Q."/>
            <person name="Mori K."/>
        </authorList>
    </citation>
    <scope>NUCLEOTIDE SEQUENCE [LARGE SCALE GENOMIC DNA]</scope>
    <source>
        <strain evidence="2 3">TISTR 2452</strain>
    </source>
</reference>
<comment type="caution">
    <text evidence="2">The sequence shown here is derived from an EMBL/GenBank/DDBJ whole genome shotgun (WGS) entry which is preliminary data.</text>
</comment>
<name>A0ABV5KQM6_9BACL</name>
<feature type="transmembrane region" description="Helical" evidence="1">
    <location>
        <begin position="155"/>
        <end position="178"/>
    </location>
</feature>
<keyword evidence="1" id="KW-0472">Membrane</keyword>
<feature type="transmembrane region" description="Helical" evidence="1">
    <location>
        <begin position="324"/>
        <end position="344"/>
    </location>
</feature>
<protein>
    <recommendedName>
        <fullName evidence="4">Acyltransferase</fullName>
    </recommendedName>
</protein>
<feature type="transmembrane region" description="Helical" evidence="1">
    <location>
        <begin position="77"/>
        <end position="98"/>
    </location>
</feature>
<keyword evidence="1" id="KW-1133">Transmembrane helix</keyword>
<accession>A0ABV5KQM6</accession>
<feature type="transmembrane region" description="Helical" evidence="1">
    <location>
        <begin position="287"/>
        <end position="304"/>
    </location>
</feature>
<evidence type="ECO:0000313" key="2">
    <source>
        <dbReference type="EMBL" id="MFB9326683.1"/>
    </source>
</evidence>
<feature type="transmembrane region" description="Helical" evidence="1">
    <location>
        <begin position="42"/>
        <end position="65"/>
    </location>
</feature>
<feature type="transmembrane region" description="Helical" evidence="1">
    <location>
        <begin position="257"/>
        <end position="275"/>
    </location>
</feature>
<evidence type="ECO:0008006" key="4">
    <source>
        <dbReference type="Google" id="ProtNLM"/>
    </source>
</evidence>
<keyword evidence="3" id="KW-1185">Reference proteome</keyword>
<organism evidence="2 3">
    <name type="scientific">Paenibacillus aurantiacus</name>
    <dbReference type="NCBI Taxonomy" id="1936118"/>
    <lineage>
        <taxon>Bacteria</taxon>
        <taxon>Bacillati</taxon>
        <taxon>Bacillota</taxon>
        <taxon>Bacilli</taxon>
        <taxon>Bacillales</taxon>
        <taxon>Paenibacillaceae</taxon>
        <taxon>Paenibacillus</taxon>
    </lineage>
</organism>
<feature type="transmembrane region" description="Helical" evidence="1">
    <location>
        <begin position="198"/>
        <end position="217"/>
    </location>
</feature>
<dbReference type="RefSeq" id="WP_377494214.1">
    <property type="nucleotide sequence ID" value="NZ_JBHMDO010000022.1"/>
</dbReference>
<sequence>MRRYYPGITLFKLAGCLLVLFSHVLLIRYADAAANQQLRFVALPFSVIVPCFYMVAGFLAYKGWLKAASPIRYVSRYVVRIGLLYAAFCAMFAAEHILPALMGGGLSTANLILQAKIMLAAVFLNGPSVQLWFIPPLLFSVPAACWLMERRRIRLAILLASAGFAAALLAAGSLRPLLLAIAGEQVWPYGSLGAYGELLIYRYFGFGFFFVLAGMLAAKYEETFYRMRLLPLLAAAIVLTAAESMLLLGLADYSHEYRLTLSVIPNTLLLFYGLLHAKSRSVQAWHPWINLFSIVTFVGHILFMRLNLLVTGWDLGHMNGLQDAIFVLLALAECLTVTVLLRGLGRIRQPSRSSTAEQL</sequence>
<feature type="transmembrane region" description="Helical" evidence="1">
    <location>
        <begin position="129"/>
        <end position="148"/>
    </location>
</feature>
<evidence type="ECO:0000313" key="3">
    <source>
        <dbReference type="Proteomes" id="UP001589747"/>
    </source>
</evidence>
<gene>
    <name evidence="2" type="ORF">ACFFSY_12230</name>
</gene>
<dbReference type="Proteomes" id="UP001589747">
    <property type="component" value="Unassembled WGS sequence"/>
</dbReference>